<protein>
    <submittedName>
        <fullName evidence="4">Uncharacterized protein</fullName>
    </submittedName>
</protein>
<dbReference type="EMBL" id="CAJNYU010003855">
    <property type="protein sequence ID" value="CAF3707350.1"/>
    <property type="molecule type" value="Genomic_DNA"/>
</dbReference>
<dbReference type="Proteomes" id="UP000663873">
    <property type="component" value="Unassembled WGS sequence"/>
</dbReference>
<dbReference type="EMBL" id="CAJOBP010037456">
    <property type="protein sequence ID" value="CAF4726841.1"/>
    <property type="molecule type" value="Genomic_DNA"/>
</dbReference>
<dbReference type="EMBL" id="CAJNYT010000162">
    <property type="protein sequence ID" value="CAF3336275.1"/>
    <property type="molecule type" value="Genomic_DNA"/>
</dbReference>
<evidence type="ECO:0000313" key="3">
    <source>
        <dbReference type="EMBL" id="CAF3707350.1"/>
    </source>
</evidence>
<dbReference type="Proteomes" id="UP000663862">
    <property type="component" value="Unassembled WGS sequence"/>
</dbReference>
<accession>A0A820UG34</accession>
<dbReference type="OrthoDB" id="10048412at2759"/>
<comment type="caution">
    <text evidence="4">The sequence shown here is derived from an EMBL/GenBank/DDBJ whole genome shotgun (WGS) entry which is preliminary data.</text>
</comment>
<name>A0A820UG34_9BILA</name>
<dbReference type="EMBL" id="CAJNXB010004274">
    <property type="protein sequence ID" value="CAF3367276.1"/>
    <property type="molecule type" value="Genomic_DNA"/>
</dbReference>
<reference evidence="4" key="1">
    <citation type="submission" date="2021-02" db="EMBL/GenBank/DDBJ databases">
        <authorList>
            <person name="Nowell W R."/>
        </authorList>
    </citation>
    <scope>NUCLEOTIDE SEQUENCE</scope>
</reference>
<proteinExistence type="predicted"/>
<dbReference type="Proteomes" id="UP000663869">
    <property type="component" value="Unassembled WGS sequence"/>
</dbReference>
<evidence type="ECO:0000313" key="1">
    <source>
        <dbReference type="EMBL" id="CAF3336275.1"/>
    </source>
</evidence>
<dbReference type="EMBL" id="CAJOBQ010001382">
    <property type="protein sequence ID" value="CAF4482156.1"/>
    <property type="molecule type" value="Genomic_DNA"/>
</dbReference>
<organism evidence="4 6">
    <name type="scientific">Rotaria socialis</name>
    <dbReference type="NCBI Taxonomy" id="392032"/>
    <lineage>
        <taxon>Eukaryota</taxon>
        <taxon>Metazoa</taxon>
        <taxon>Spiralia</taxon>
        <taxon>Gnathifera</taxon>
        <taxon>Rotifera</taxon>
        <taxon>Eurotatoria</taxon>
        <taxon>Bdelloidea</taxon>
        <taxon>Philodinida</taxon>
        <taxon>Philodinidae</taxon>
        <taxon>Rotaria</taxon>
    </lineage>
</organism>
<dbReference type="Proteomes" id="UP000663872">
    <property type="component" value="Unassembled WGS sequence"/>
</dbReference>
<evidence type="ECO:0000313" key="5">
    <source>
        <dbReference type="EMBL" id="CAF4726841.1"/>
    </source>
</evidence>
<evidence type="ECO:0000313" key="2">
    <source>
        <dbReference type="EMBL" id="CAF3367276.1"/>
    </source>
</evidence>
<evidence type="ECO:0000313" key="6">
    <source>
        <dbReference type="Proteomes" id="UP000663862"/>
    </source>
</evidence>
<evidence type="ECO:0000313" key="4">
    <source>
        <dbReference type="EMBL" id="CAF4482156.1"/>
    </source>
</evidence>
<dbReference type="Proteomes" id="UP000663825">
    <property type="component" value="Unassembled WGS sequence"/>
</dbReference>
<gene>
    <name evidence="3" type="ORF">FME351_LOCUS28154</name>
    <name evidence="1" type="ORF">GRG538_LOCUS4196</name>
    <name evidence="2" type="ORF">TIS948_LOCUS24727</name>
    <name evidence="4" type="ORF">TSG867_LOCUS19597</name>
    <name evidence="5" type="ORF">UJA718_LOCUS37555</name>
</gene>
<dbReference type="AlphaFoldDB" id="A0A820UG34"/>
<sequence>MCITQPYFSTQMLFFADNTLYAIDEINQRAYKSAAYSTKQSETAYALKDFPFAISDSPQSKYYAQLLEGFPAIGCIYGTYSKYGESTFNAFPSHSCNTLLTRLK</sequence>
<keyword evidence="7" id="KW-1185">Reference proteome</keyword>
<evidence type="ECO:0000313" key="7">
    <source>
        <dbReference type="Proteomes" id="UP000663873"/>
    </source>
</evidence>